<dbReference type="EMBL" id="AP019836">
    <property type="protein sequence ID" value="BBM51014.1"/>
    <property type="molecule type" value="Genomic_DNA"/>
</dbReference>
<evidence type="ECO:0000313" key="3">
    <source>
        <dbReference type="EMBL" id="BBM51014.1"/>
    </source>
</evidence>
<dbReference type="InterPro" id="IPR011050">
    <property type="entry name" value="Pectin_lyase_fold/virulence"/>
</dbReference>
<evidence type="ECO:0000256" key="1">
    <source>
        <dbReference type="SAM" id="MobiDB-lite"/>
    </source>
</evidence>
<name>A0A510KH99_9FUSO</name>
<accession>A0A510KH99</accession>
<dbReference type="InterPro" id="IPR012334">
    <property type="entry name" value="Pectin_lyas_fold"/>
</dbReference>
<dbReference type="SUPFAM" id="SSF51126">
    <property type="entry name" value="Pectin lyase-like"/>
    <property type="match status" value="1"/>
</dbReference>
<protein>
    <submittedName>
        <fullName evidence="3">Putative septum site-determining protein MinC</fullName>
    </submittedName>
</protein>
<gene>
    <name evidence="3" type="ORF">JMUB3934_p1016</name>
</gene>
<feature type="compositionally biased region" description="Low complexity" evidence="1">
    <location>
        <begin position="1877"/>
        <end position="1891"/>
    </location>
</feature>
<dbReference type="Gene3D" id="2.160.20.10">
    <property type="entry name" value="Single-stranded right-handed beta-helix, Pectin lyase-like"/>
    <property type="match status" value="1"/>
</dbReference>
<dbReference type="Pfam" id="PF05860">
    <property type="entry name" value="TPS"/>
    <property type="match status" value="1"/>
</dbReference>
<evidence type="ECO:0000313" key="4">
    <source>
        <dbReference type="Proteomes" id="UP000321501"/>
    </source>
</evidence>
<dbReference type="NCBIfam" id="TIGR01901">
    <property type="entry name" value="adhes_NPXG"/>
    <property type="match status" value="1"/>
</dbReference>
<dbReference type="SMART" id="SM00912">
    <property type="entry name" value="Haemagg_act"/>
    <property type="match status" value="1"/>
</dbReference>
<keyword evidence="3" id="KW-0614">Plasmid</keyword>
<proteinExistence type="predicted"/>
<dbReference type="InterPro" id="IPR008638">
    <property type="entry name" value="FhaB/CdiA-like_TPS"/>
</dbReference>
<evidence type="ECO:0000259" key="2">
    <source>
        <dbReference type="SMART" id="SM00912"/>
    </source>
</evidence>
<feature type="domain" description="Filamentous haemagglutinin FhaB/tRNA nuclease CdiA-like TPS" evidence="2">
    <location>
        <begin position="27"/>
        <end position="149"/>
    </location>
</feature>
<geneLocation type="plasmid" evidence="3">
    <name>pJMUB3934p1</name>
</geneLocation>
<organism evidence="3 4">
    <name type="scientific">Leptotrichia wadei</name>
    <dbReference type="NCBI Taxonomy" id="157687"/>
    <lineage>
        <taxon>Bacteria</taxon>
        <taxon>Fusobacteriati</taxon>
        <taxon>Fusobacteriota</taxon>
        <taxon>Fusobacteriia</taxon>
        <taxon>Fusobacteriales</taxon>
        <taxon>Leptotrichiaceae</taxon>
        <taxon>Leptotrichia</taxon>
    </lineage>
</organism>
<sequence length="3138" mass="337160">MLNINILADGLKLDPNSRYNTKLDMSRNGTPIVNISTPNGRGISINEFLDYNVGHEGQVLNNADNIGRSHLAGIINANPNLAANQAANLIILQVNGSNRSDIEGYLEALSRQKVNVILSNENGIYLNGAGTINIRNFVPTTGRVKLQNGDFVGIDVEKGRVVIGSNGFDASTTDYVNVIAKALELQGSLVGNKVDVTLGENTVDKNGAVTSKHGINSVAIDASKLGSMYAGQISIISTDKGAGVNSRGIVYSRDKKLEITADGKINVAKIKGNGIEINGTEYAQSELASSDKGININAKNIKLNGETQATGDINLNGNTQNNSKIYSEGNFNTRILLNTGDINVAGNFKADDFKNVLAAVNTGGNLNVKNLENSGSIQVSRSTGIDGKLNNSGNLTSIGKITVRNDILNSGNISTNGDLSSKNAVSSGIIVANNFTTSNLQNDGKIFTNADLKTKYFKNTGEISAVGKISSDSMVSSGSIRTNEALDISGDLNNDGTLQSAKDITVSSNIKNSGKIYAGGNLSGKDTVSSGKIVSRNLRVNDLKNDGEIFTNEDLQAKNVTNTGKIASAGNISTKDLKTSGSIKSNRKVTVSGKLENDGDLEAVEDIKVSGNVRNTKEIATNGDFSGKNVVSKGKIISKNFESHDLENDGKILADGKVKARKVKNTGEISATGDVSTDDLKTSGKISAKNLESEDLDNDGKISSNENVKARNIKNTGEIQAVGSISGNDLKTSGKVRANRKTTVSGELENGGDLESGKSLTVSKNIRNTGKIAVNEDISGKDTQNSGSLYSKNLKTDNLKNDGKVEVGNDLKTADIENTKDITAVGKISGGNVNNSGKILTNGTLDVKNVKNIGKIAAGSDVTSQRLENSGILATNGNITTSDSMINGGNIEGKNLDITGLEFTNSGKISADNIRARVNDTKNNGSISSANDIDLTTNTLTNTKEMLAVNSINSNNATVLNSGKMASNGKILLNNSSITNIGEILSGEISMQNAKKFDNTGTVKGNKTVLTTDQDLNLVGNLHGESLLEISGNNITNNGTTTGAGLIKISSNDFTNNKELASNAVIIDGRGNVVNNNMITGNDGKINGNSITNNDLIAFDNYLEMNAKSKVLNNKDKSIYGGNALIIKGSEILNDEGEILGGNMDLNASKITNNVGTVQSTGDIFVTSNDFQNIGRVSNLGSYEKYYETWDRIKLSESEVASKWLLNDNGGWKKKTSGHTRKKARKEQKEWFEKQIQNSNRSESKSYLLTKYEQFFRSILGHTNVDDSKKVAGSAKDPTIPLVGKLKSKASTEYGKVLANGNITINSGNFKNKDSLISGGGLVNITATNFENSVSIDDKNPIKLKNGREVLDLNIKEGTHHHIPRTTLVAVHTRDMVDGDIGYATGQPSIIEGSLVNVNAPNIIKNSIEAGNGKVLNNGGATGRALISSNSIGINKGTGSANGAVQVAGNTLLSKVNSGFNGNLQVNGSGNNSFDRAIQISGNNSVIQNIKKTGTIDVNSLLSSAMFTMNMGPSSKYLLETRSKYISLGQYYGSDYFTSRVGYSEIWDRSKRLGDAFYENQLLTRALNEKLGTSFLNGKSNQELIQSMIDNAADEKARLGLVVGQALTQDQINALNEDIIWYVSKEVNGVSVLTPQIYLSSRTRESISDDTRNRVGGINGTYVKTKDFVNDGTKWGNGGVTYVEANTVRNETATNLLSEISGDRTYINAAGNIENIGGRINGEEAVALISEKGNVINDTTKRNVGYNNGEYDRTHHEEVASIGGITSKGTTFIKADKYISTGGILKTDHIALDVNKIDERALTLSGEDKFGSGESNYSRYSETTNLGAGIMANSAEGRVGDINLKGSSFIAEDTTGLTVTGNVRAESAVNSYDTESRQSSKGFMSSKSSYKNSRAEENSASNLMLGKNAVITGNVEGIGSNIVLGENTFVGGKVTTDSRELHNSYYEKNRSKGFTGGVSHGTISAGYGKSQSTYDEKSTINAKSNLQVGDGSVLNRGAEITATNFEYGNIQINNGDVKYGARIDTRDVHTSSKSSGFTISAGINSPALDRAKQVGQVVSQIKNGDTAGGAMEAVNAATGTIKGLSENITKRDGTKATMNDIRNNDFKVNNDFYVSGNIRAGFNKSKSSTASHTESAAVTTMKPLNENSSITYNNVNNITYQGTQAQGGTFIYNNVANIQKEAVELRNSYSSESSGFGVGISAGIGSNGQIKPNGISGNVSTNRSNRNTVETAYANGNFRNVNEVHNNTGSMTLSGFNQEGGKVKGNIGRLVVESRQNTSTTTGSSSGIGLGISANGMPSSVNVSGSRTNGNRAFVDNQSSFIVGEGSNLHVGTLENTGAVIGKQSDNSTTFKIDNYIAKNIYNEDTMTTTGGSIGASLGGKPRITSAGFNQDSRDKEGITRNTIVGNVEIQNASGDEINRDLGKANEITKDTHRSTNINVEPQVIEYISNPTKFKEDLEVAILEGKATGETILKSIENAVNGRKSSDIGDPERRTINEIKESVIRVKTAPEMNAIATGDLNSQEVLNRLNINAIEKFNPDDPDLPENVRARLDELAEDGKTIRAFYDKTTNKIFVNENLTDDAEIRASVAREWKISEDLKTGKGKANDEGQLKSTVAGELAYDDMMKRAREGKTGSISTSELDEAVMDTNSEVSADDLETRRLSNAGISPRTVRINEKRRRIRREELNSVGYARQQIDKEEKKHKNTVANSLERKYSGKFIKKNGTYAFYNANDRKKFEKEANQKGVQLKTRSANAQEKEQKFLEHMNEITQGYYKYEPEHLKIGAKVGTQAFFWSNQNVKIGNGSNKVSNETVAKAASSTIGQAVASGYYKLVPTEDKKYENDNPHVQKQVKAAKAEAQRRTRESKDKDYYARVDGKNKTVTVEESNRPKGYGSYLFRDVILNPLQSGNNFFNAEKSLLSGDLGGAFKNTVTGVENLFSPFTLGIGSWAGDNYARFKPEEVQYGTREEVLKRKQTENLLVKLPTDIVVSSMVSSYVSKQVNKISKDVDLGKKGGTSQSNTLYQTYAEKATKNANSTSVMLGKYNQDGISYIEAAGNKHTYFDLGDKGWNEALNKVGESNMWEINKKFLEQQLQQGKSFYLSHDPMKASGYFQKEVNFLKDNGFKFIKDGDFWKAVKQ</sequence>
<feature type="region of interest" description="Disordered" evidence="1">
    <location>
        <begin position="1869"/>
        <end position="1895"/>
    </location>
</feature>
<reference evidence="3 4" key="1">
    <citation type="submission" date="2019-07" db="EMBL/GenBank/DDBJ databases">
        <title>Complete Genome Sequence of Leptotrichia wadei Strain JMUB3934.</title>
        <authorList>
            <person name="Watanabe S."/>
            <person name="Cui L."/>
        </authorList>
    </citation>
    <scope>NUCLEOTIDE SEQUENCE [LARGE SCALE GENOMIC DNA]</scope>
    <source>
        <strain evidence="3 4">JMUB3934</strain>
        <plasmid evidence="4">pjmub3934p1 dna</plasmid>
    </source>
</reference>
<dbReference type="Proteomes" id="UP000321501">
    <property type="component" value="Plasmid pJMUB3934p1"/>
</dbReference>